<dbReference type="PANTHER" id="PTHR13802:SF52">
    <property type="entry name" value="MUCIN-4"/>
    <property type="match status" value="1"/>
</dbReference>
<dbReference type="Pfam" id="PF06119">
    <property type="entry name" value="NIDO"/>
    <property type="match status" value="1"/>
</dbReference>
<dbReference type="RefSeq" id="XP_014258633.1">
    <property type="nucleotide sequence ID" value="XM_014403147.2"/>
</dbReference>
<dbReference type="InterPro" id="IPR056619">
    <property type="entry name" value="C8-3_MUC4"/>
</dbReference>
<protein>
    <recommendedName>
        <fullName evidence="16">Protein mesh</fullName>
    </recommendedName>
</protein>
<evidence type="ECO:0000256" key="2">
    <source>
        <dbReference type="ARBA" id="ARBA00022692"/>
    </source>
</evidence>
<evidence type="ECO:0000256" key="9">
    <source>
        <dbReference type="SAM" id="SignalP"/>
    </source>
</evidence>
<feature type="chain" id="PRO_5035274968" description="Protein mesh" evidence="9">
    <location>
        <begin position="20"/>
        <end position="1243"/>
    </location>
</feature>
<dbReference type="InterPro" id="IPR035976">
    <property type="entry name" value="Sushi/SCR/CCP_sf"/>
</dbReference>
<dbReference type="InterPro" id="IPR001846">
    <property type="entry name" value="VWF_type-D"/>
</dbReference>
<evidence type="ECO:0000256" key="6">
    <source>
        <dbReference type="PROSITE-ProRule" id="PRU00302"/>
    </source>
</evidence>
<evidence type="ECO:0000256" key="7">
    <source>
        <dbReference type="SAM" id="MobiDB-lite"/>
    </source>
</evidence>
<comment type="caution">
    <text evidence="6">Lacks conserved residue(s) required for the propagation of feature annotation.</text>
</comment>
<evidence type="ECO:0000313" key="15">
    <source>
        <dbReference type="Proteomes" id="UP000494040"/>
    </source>
</evidence>
<dbReference type="AlphaFoldDB" id="A0A8I6S8P5"/>
<dbReference type="SMART" id="SM00539">
    <property type="entry name" value="NIDO"/>
    <property type="match status" value="1"/>
</dbReference>
<dbReference type="SUPFAM" id="SSF81296">
    <property type="entry name" value="E set domains"/>
    <property type="match status" value="1"/>
</dbReference>
<dbReference type="SMART" id="SM00216">
    <property type="entry name" value="VWD"/>
    <property type="match status" value="1"/>
</dbReference>
<feature type="region of interest" description="Disordered" evidence="7">
    <location>
        <begin position="37"/>
        <end position="83"/>
    </location>
</feature>
<sequence>MRKAFFLTFASFWLFSASASRPPQSPRPKYQDVFNVNRQSRPQARAGIGPFGGPRDPFNPNNDIDDDRTAPSGDRPGPGDLPYVISEDRLRKIRSNFLYWFFDKGGPDGHGDLQKDIHSSSTQIHKNFNFQLPFFGFRFNYTRVSLNGYLEFSDPPEQFTYPLQFPTTEWPRKNDPSFIGIFYSKCRIGQIRDNDVDQRPAGLYFRMERDLMTRTDRFGVEMRERLKWDIREGVIGSDSFVPKHAVIVTWKNVTFAGGIETAMQTTNTFQLVLATDEVITYAMFNYADIKWTTHTEANGDTTRGEGGTPAFVGFNAGNGTRSYQYAPYSQASTIRDLTGRGWANGFPGRHMFRIDENILPGSCNKDIAAASLALNFAPESGNMLGGTIVNITGPCFNKEMKIICRFDTTPTLGTVVDTNRAICVQPFIMAEGYIPFEISINDDKYIWKGLFFVETPATAAQRISFADNKINDAYPSDIKITWNKYNLTSNTAAPLQISIWGYKETNISPKLLYIDLIEAGVANTGSYVIQPASFRNRNNYELSELTFGFIQINLTNPTQYQGLSITPVIWSKPIPLGWYFAPQWERVYGKKWPEAKCDQWLMNDRFLKNFANELAQCPCTLSQALNDKGRFLPDPDCDMIANPNCFYHKGARHCVKTGAPNLEGAEQQCCYDKNEYLMLSYDQQWGSSPKRSSNLGLLPWTEPNKVPTLSQWWHDMSPFYHCCLWQSEQAVGCETLRFERRPSQDCVAYQSPYIATVFGDPHIVTFDELEYTFNGKGEFVLLHSSTDKYKLDVQGRFEQVSRNIYGESDATLLTSVAARGNNSAIIEVRLRPRYAQWRYRLDVFANKRRIFFDRPAFRVQHFRGVTVYQPSQVLDQSQIVIMFETGVGVEVVENKGYMACRVYLPWMMINQTRGLLGNWSFDMTDDFTTPNGDIVQIGDLQDFERIHKDFAIKWLLEDKADPRKGEPLFIREYGRTASYYTNRTFVPEWGKTPQDILPPNRTKDIQRAEELCGDSYQCKYDYSVSLNKELAKQTLEYYSEFTSIKHINKMRTMSCGVLETPRFGRKSNFFFVPDTKVIFECDQGFILVGDQQRKCSAQGKWIEGDIGYTECLRYVEYDRQQLAYMSLTIVAVLLPLVLILVCAGAWVYGRYAKDVKAGNGSSWKFVRRRASGEPMFRQKEEQRLMRNPSNFDAVYNTNEPLPHRPVIDFEDNEAQETDSSFESPSTSHPEKMKRHGSVETDIF</sequence>
<keyword evidence="3 8" id="KW-1133">Transmembrane helix</keyword>
<feature type="domain" description="NIDO" evidence="12">
    <location>
        <begin position="198"/>
        <end position="357"/>
    </location>
</feature>
<dbReference type="GO" id="GO:0016020">
    <property type="term" value="C:membrane"/>
    <property type="evidence" value="ECO:0007669"/>
    <property type="project" value="UniProtKB-SubCell"/>
</dbReference>
<evidence type="ECO:0008006" key="16">
    <source>
        <dbReference type="Google" id="ProtNLM"/>
    </source>
</evidence>
<keyword evidence="9" id="KW-0732">Signal</keyword>
<proteinExistence type="predicted"/>
<dbReference type="Pfam" id="PF00094">
    <property type="entry name" value="VWD"/>
    <property type="match status" value="1"/>
</dbReference>
<dbReference type="InterPro" id="IPR005533">
    <property type="entry name" value="AMOP_dom"/>
</dbReference>
<keyword evidence="5" id="KW-1015">Disulfide bond</keyword>
<feature type="transmembrane region" description="Helical" evidence="8">
    <location>
        <begin position="1122"/>
        <end position="1148"/>
    </location>
</feature>
<dbReference type="GO" id="GO:0007160">
    <property type="term" value="P:cell-matrix adhesion"/>
    <property type="evidence" value="ECO:0007669"/>
    <property type="project" value="InterPro"/>
</dbReference>
<evidence type="ECO:0000259" key="13">
    <source>
        <dbReference type="PROSITE" id="PS51233"/>
    </source>
</evidence>
<keyword evidence="6" id="KW-0768">Sushi</keyword>
<reference evidence="14" key="1">
    <citation type="submission" date="2022-01" db="UniProtKB">
        <authorList>
            <consortium name="EnsemblMetazoa"/>
        </authorList>
    </citation>
    <scope>IDENTIFICATION</scope>
</reference>
<dbReference type="OrthoDB" id="6051552at2759"/>
<feature type="domain" description="VWFD" evidence="13">
    <location>
        <begin position="753"/>
        <end position="962"/>
    </location>
</feature>
<dbReference type="PANTHER" id="PTHR13802">
    <property type="entry name" value="MUCIN 4-RELATED"/>
    <property type="match status" value="1"/>
</dbReference>
<dbReference type="KEGG" id="clec:106672049"/>
<dbReference type="GeneID" id="106672049"/>
<comment type="subcellular location">
    <subcellularLocation>
        <location evidence="1">Membrane</location>
    </subcellularLocation>
</comment>
<evidence type="ECO:0000256" key="3">
    <source>
        <dbReference type="ARBA" id="ARBA00022989"/>
    </source>
</evidence>
<dbReference type="InterPro" id="IPR002909">
    <property type="entry name" value="IPT_dom"/>
</dbReference>
<organism evidence="14 15">
    <name type="scientific">Cimex lectularius</name>
    <name type="common">Bed bug</name>
    <name type="synonym">Acanthia lectularia</name>
    <dbReference type="NCBI Taxonomy" id="79782"/>
    <lineage>
        <taxon>Eukaryota</taxon>
        <taxon>Metazoa</taxon>
        <taxon>Ecdysozoa</taxon>
        <taxon>Arthropoda</taxon>
        <taxon>Hexapoda</taxon>
        <taxon>Insecta</taxon>
        <taxon>Pterygota</taxon>
        <taxon>Neoptera</taxon>
        <taxon>Paraneoptera</taxon>
        <taxon>Hemiptera</taxon>
        <taxon>Heteroptera</taxon>
        <taxon>Panheteroptera</taxon>
        <taxon>Cimicomorpha</taxon>
        <taxon>Cimicidae</taxon>
        <taxon>Cimex</taxon>
    </lineage>
</organism>
<dbReference type="CTD" id="43688"/>
<feature type="domain" description="AMOP" evidence="10">
    <location>
        <begin position="589"/>
        <end position="740"/>
    </location>
</feature>
<dbReference type="PROSITE" id="PS50923">
    <property type="entry name" value="SUSHI"/>
    <property type="match status" value="1"/>
</dbReference>
<dbReference type="EnsemblMetazoa" id="XM_014403147.2">
    <property type="protein sequence ID" value="XP_014258633.1"/>
    <property type="gene ID" value="LOC106672049"/>
</dbReference>
<dbReference type="Pfam" id="PF00084">
    <property type="entry name" value="Sushi"/>
    <property type="match status" value="1"/>
</dbReference>
<dbReference type="Pfam" id="PF01833">
    <property type="entry name" value="TIG"/>
    <property type="match status" value="1"/>
</dbReference>
<dbReference type="Gene3D" id="2.60.40.10">
    <property type="entry name" value="Immunoglobulins"/>
    <property type="match status" value="1"/>
</dbReference>
<keyword evidence="15" id="KW-1185">Reference proteome</keyword>
<evidence type="ECO:0000259" key="12">
    <source>
        <dbReference type="PROSITE" id="PS51220"/>
    </source>
</evidence>
<dbReference type="SUPFAM" id="SSF57535">
    <property type="entry name" value="Complement control module/SCR domain"/>
    <property type="match status" value="1"/>
</dbReference>
<dbReference type="SMART" id="SM00723">
    <property type="entry name" value="AMOP"/>
    <property type="match status" value="1"/>
</dbReference>
<evidence type="ECO:0000256" key="8">
    <source>
        <dbReference type="SAM" id="Phobius"/>
    </source>
</evidence>
<dbReference type="Pfam" id="PF03782">
    <property type="entry name" value="AMOP"/>
    <property type="match status" value="1"/>
</dbReference>
<dbReference type="Proteomes" id="UP000494040">
    <property type="component" value="Unassembled WGS sequence"/>
</dbReference>
<evidence type="ECO:0000313" key="14">
    <source>
        <dbReference type="EnsemblMetazoa" id="XP_014258633.1"/>
    </source>
</evidence>
<dbReference type="InterPro" id="IPR051495">
    <property type="entry name" value="Epithelial_Barrier/Signaling"/>
</dbReference>
<name>A0A8I6S8P5_CIMLE</name>
<evidence type="ECO:0000259" key="11">
    <source>
        <dbReference type="PROSITE" id="PS50923"/>
    </source>
</evidence>
<dbReference type="GO" id="GO:0048731">
    <property type="term" value="P:system development"/>
    <property type="evidence" value="ECO:0007669"/>
    <property type="project" value="UniProtKB-ARBA"/>
</dbReference>
<feature type="signal peptide" evidence="9">
    <location>
        <begin position="1"/>
        <end position="19"/>
    </location>
</feature>
<evidence type="ECO:0000256" key="1">
    <source>
        <dbReference type="ARBA" id="ARBA00004370"/>
    </source>
</evidence>
<feature type="region of interest" description="Disordered" evidence="7">
    <location>
        <begin position="1208"/>
        <end position="1243"/>
    </location>
</feature>
<dbReference type="InterPro" id="IPR013783">
    <property type="entry name" value="Ig-like_fold"/>
</dbReference>
<dbReference type="Pfam" id="PF23263">
    <property type="entry name" value="C8-3_MUC4"/>
    <property type="match status" value="1"/>
</dbReference>
<dbReference type="Gene3D" id="2.10.70.10">
    <property type="entry name" value="Complement Module, domain 1"/>
    <property type="match status" value="1"/>
</dbReference>
<dbReference type="PROSITE" id="PS50856">
    <property type="entry name" value="AMOP"/>
    <property type="match status" value="1"/>
</dbReference>
<evidence type="ECO:0000259" key="10">
    <source>
        <dbReference type="PROSITE" id="PS50856"/>
    </source>
</evidence>
<accession>A0A8I6S8P5</accession>
<dbReference type="PROSITE" id="PS51220">
    <property type="entry name" value="NIDO"/>
    <property type="match status" value="1"/>
</dbReference>
<evidence type="ECO:0000256" key="5">
    <source>
        <dbReference type="ARBA" id="ARBA00023157"/>
    </source>
</evidence>
<dbReference type="OMA" id="FYYWRRM"/>
<dbReference type="CDD" id="cd00033">
    <property type="entry name" value="CCP"/>
    <property type="match status" value="1"/>
</dbReference>
<dbReference type="GO" id="GO:0048468">
    <property type="term" value="P:cell development"/>
    <property type="evidence" value="ECO:0007669"/>
    <property type="project" value="UniProtKB-ARBA"/>
</dbReference>
<keyword evidence="4 8" id="KW-0472">Membrane</keyword>
<feature type="compositionally biased region" description="Polar residues" evidence="7">
    <location>
        <begin position="1217"/>
        <end position="1227"/>
    </location>
</feature>
<evidence type="ECO:0000256" key="4">
    <source>
        <dbReference type="ARBA" id="ARBA00023136"/>
    </source>
</evidence>
<dbReference type="InterPro" id="IPR003886">
    <property type="entry name" value="NIDO_dom"/>
</dbReference>
<dbReference type="InterPro" id="IPR014756">
    <property type="entry name" value="Ig_E-set"/>
</dbReference>
<feature type="domain" description="Sushi" evidence="11">
    <location>
        <begin position="1053"/>
        <end position="1113"/>
    </location>
</feature>
<dbReference type="PROSITE" id="PS51233">
    <property type="entry name" value="VWFD"/>
    <property type="match status" value="1"/>
</dbReference>
<dbReference type="InterPro" id="IPR000436">
    <property type="entry name" value="Sushi_SCR_CCP_dom"/>
</dbReference>
<keyword evidence="2 8" id="KW-0812">Transmembrane</keyword>